<keyword evidence="2" id="KW-0472">Membrane</keyword>
<protein>
    <submittedName>
        <fullName evidence="3">Uncharacterized protein</fullName>
    </submittedName>
</protein>
<sequence length="206" mass="22860">PLPSRFGQPEIHTLQPTPMNDPLTDLEQELKELAPARPDDAFEIRLAKALGPQGDIAVRNLLPTPENTVPFRVVRNWAVTVGFMVLLGIVGASFYIRNRLSDELSDTPVAEAQKPMVSGVAAAPARTVAPEADFPHPGGNWRAQDRESILVEVRDEGVIDEPSGSPAQQFRYRYFDTATFTDPIDNSRMRMTVPREQVVLVKLKPH</sequence>
<name>A0A382I9A7_9ZZZZ</name>
<proteinExistence type="predicted"/>
<organism evidence="3">
    <name type="scientific">marine metagenome</name>
    <dbReference type="NCBI Taxonomy" id="408172"/>
    <lineage>
        <taxon>unclassified sequences</taxon>
        <taxon>metagenomes</taxon>
        <taxon>ecological metagenomes</taxon>
    </lineage>
</organism>
<evidence type="ECO:0000256" key="2">
    <source>
        <dbReference type="SAM" id="Phobius"/>
    </source>
</evidence>
<feature type="transmembrane region" description="Helical" evidence="2">
    <location>
        <begin position="77"/>
        <end position="96"/>
    </location>
</feature>
<evidence type="ECO:0000313" key="3">
    <source>
        <dbReference type="EMBL" id="SVB95291.1"/>
    </source>
</evidence>
<feature type="region of interest" description="Disordered" evidence="1">
    <location>
        <begin position="1"/>
        <end position="21"/>
    </location>
</feature>
<keyword evidence="2" id="KW-1133">Transmembrane helix</keyword>
<accession>A0A382I9A7</accession>
<dbReference type="AlphaFoldDB" id="A0A382I9A7"/>
<dbReference type="EMBL" id="UINC01065526">
    <property type="protein sequence ID" value="SVB95291.1"/>
    <property type="molecule type" value="Genomic_DNA"/>
</dbReference>
<gene>
    <name evidence="3" type="ORF">METZ01_LOCUS248145</name>
</gene>
<evidence type="ECO:0000256" key="1">
    <source>
        <dbReference type="SAM" id="MobiDB-lite"/>
    </source>
</evidence>
<keyword evidence="2" id="KW-0812">Transmembrane</keyword>
<feature type="non-terminal residue" evidence="3">
    <location>
        <position position="1"/>
    </location>
</feature>
<reference evidence="3" key="1">
    <citation type="submission" date="2018-05" db="EMBL/GenBank/DDBJ databases">
        <authorList>
            <person name="Lanie J.A."/>
            <person name="Ng W.-L."/>
            <person name="Kazmierczak K.M."/>
            <person name="Andrzejewski T.M."/>
            <person name="Davidsen T.M."/>
            <person name="Wayne K.J."/>
            <person name="Tettelin H."/>
            <person name="Glass J.I."/>
            <person name="Rusch D."/>
            <person name="Podicherti R."/>
            <person name="Tsui H.-C.T."/>
            <person name="Winkler M.E."/>
        </authorList>
    </citation>
    <scope>NUCLEOTIDE SEQUENCE</scope>
</reference>